<reference evidence="15 16" key="1">
    <citation type="submission" date="2019-10" db="EMBL/GenBank/DDBJ databases">
        <title>Draft Genome Assembly of Rhodococcus zopfii DSM44189.</title>
        <authorList>
            <person name="Sutton J.M."/>
            <person name="Akob D.M."/>
            <person name="Bushman T.J."/>
        </authorList>
    </citation>
    <scope>NUCLEOTIDE SEQUENCE [LARGE SCALE GENOMIC DNA]</scope>
    <source>
        <strain evidence="15 16">DSM 44189</strain>
    </source>
</reference>
<evidence type="ECO:0000313" key="16">
    <source>
        <dbReference type="Proteomes" id="UP001275440"/>
    </source>
</evidence>
<keyword evidence="8 12" id="KW-0805">Transcription regulation</keyword>
<dbReference type="InterPro" id="IPR003482">
    <property type="entry name" value="Whib"/>
</dbReference>
<keyword evidence="4 12" id="KW-0963">Cytoplasm</keyword>
<organism evidence="15 16">
    <name type="scientific">Rhodococcus zopfii</name>
    <dbReference type="NCBI Taxonomy" id="43772"/>
    <lineage>
        <taxon>Bacteria</taxon>
        <taxon>Bacillati</taxon>
        <taxon>Actinomycetota</taxon>
        <taxon>Actinomycetes</taxon>
        <taxon>Mycobacteriales</taxon>
        <taxon>Nocardiaceae</taxon>
        <taxon>Rhodococcus</taxon>
    </lineage>
</organism>
<proteinExistence type="inferred from homology"/>
<dbReference type="PANTHER" id="PTHR38839">
    <property type="entry name" value="TRANSCRIPTIONAL REGULATOR WHID-RELATED"/>
    <property type="match status" value="1"/>
</dbReference>
<feature type="binding site" evidence="12">
    <location>
        <position position="55"/>
    </location>
    <ligand>
        <name>[4Fe-4S] cluster</name>
        <dbReference type="ChEBI" id="CHEBI:49883"/>
    </ligand>
</feature>
<name>A0ABU3WLV0_9NOCA</name>
<feature type="binding site" evidence="12">
    <location>
        <position position="64"/>
    </location>
    <ligand>
        <name>[4Fe-4S] cluster</name>
        <dbReference type="ChEBI" id="CHEBI:49883"/>
    </ligand>
</feature>
<dbReference type="InterPro" id="IPR034768">
    <property type="entry name" value="4FE4S_WBL"/>
</dbReference>
<comment type="function">
    <text evidence="12">Acts as a transcriptional regulator. Probably redox-responsive. The apo- but not holo-form probably binds DNA.</text>
</comment>
<evidence type="ECO:0000256" key="11">
    <source>
        <dbReference type="ARBA" id="ARBA00023163"/>
    </source>
</evidence>
<keyword evidence="11 12" id="KW-0804">Transcription</keyword>
<evidence type="ECO:0000256" key="5">
    <source>
        <dbReference type="ARBA" id="ARBA00022723"/>
    </source>
</evidence>
<evidence type="ECO:0000256" key="1">
    <source>
        <dbReference type="ARBA" id="ARBA00004496"/>
    </source>
</evidence>
<sequence>MSIVNTVTLPRPHADVWDWQRDAACRGFASSAFFHPDGERGHAREQRELRAKLVCAGCPVLELCRDHALSVGEPYGVWGGLSETERRSRTNAASRAHRWAALHR</sequence>
<comment type="PTM">
    <text evidence="12">Upon Fe-S cluster removal intramolecular disulfide bonds are formed.</text>
</comment>
<evidence type="ECO:0000256" key="8">
    <source>
        <dbReference type="ARBA" id="ARBA00023015"/>
    </source>
</evidence>
<keyword evidence="3 12" id="KW-0004">4Fe-4S</keyword>
<keyword evidence="5 12" id="KW-0479">Metal-binding</keyword>
<comment type="caution">
    <text evidence="15">The sequence shown here is derived from an EMBL/GenBank/DDBJ whole genome shotgun (WGS) entry which is preliminary data.</text>
</comment>
<comment type="subcellular location">
    <subcellularLocation>
        <location evidence="1 12">Cytoplasm</location>
    </subcellularLocation>
</comment>
<evidence type="ECO:0000256" key="2">
    <source>
        <dbReference type="ARBA" id="ARBA00006597"/>
    </source>
</evidence>
<keyword evidence="6 12" id="KW-0408">Iron</keyword>
<accession>A0ABU3WLV0</accession>
<dbReference type="HAMAP" id="MF_01479">
    <property type="entry name" value="WhiB"/>
    <property type="match status" value="1"/>
</dbReference>
<keyword evidence="9 12" id="KW-0238">DNA-binding</keyword>
<keyword evidence="16" id="KW-1185">Reference proteome</keyword>
<keyword evidence="7 12" id="KW-0411">Iron-sulfur</keyword>
<evidence type="ECO:0000256" key="7">
    <source>
        <dbReference type="ARBA" id="ARBA00023014"/>
    </source>
</evidence>
<dbReference type="Proteomes" id="UP001275440">
    <property type="component" value="Unassembled WGS sequence"/>
</dbReference>
<evidence type="ECO:0000256" key="13">
    <source>
        <dbReference type="SAM" id="MobiDB-lite"/>
    </source>
</evidence>
<protein>
    <recommendedName>
        <fullName evidence="12">Transcriptional regulator WhiB</fullName>
    </recommendedName>
</protein>
<evidence type="ECO:0000259" key="14">
    <source>
        <dbReference type="PROSITE" id="PS51674"/>
    </source>
</evidence>
<keyword evidence="10 12" id="KW-1015">Disulfide bond</keyword>
<evidence type="ECO:0000256" key="12">
    <source>
        <dbReference type="HAMAP-Rule" id="MF_01479"/>
    </source>
</evidence>
<dbReference type="EMBL" id="WBMO01000001">
    <property type="protein sequence ID" value="MDV2474969.1"/>
    <property type="molecule type" value="Genomic_DNA"/>
</dbReference>
<gene>
    <name evidence="12" type="primary">whiB</name>
    <name evidence="15" type="ORF">F8M49_05185</name>
</gene>
<feature type="binding site" evidence="12">
    <location>
        <position position="25"/>
    </location>
    <ligand>
        <name>[4Fe-4S] cluster</name>
        <dbReference type="ChEBI" id="CHEBI:49883"/>
    </ligand>
</feature>
<dbReference type="PROSITE" id="PS51674">
    <property type="entry name" value="4FE4S_WBL"/>
    <property type="match status" value="1"/>
</dbReference>
<evidence type="ECO:0000256" key="4">
    <source>
        <dbReference type="ARBA" id="ARBA00022490"/>
    </source>
</evidence>
<dbReference type="RefSeq" id="WP_072811465.1">
    <property type="nucleotide sequence ID" value="NZ_JAWKJJ010000001.1"/>
</dbReference>
<evidence type="ECO:0000256" key="10">
    <source>
        <dbReference type="ARBA" id="ARBA00023157"/>
    </source>
</evidence>
<evidence type="ECO:0000256" key="6">
    <source>
        <dbReference type="ARBA" id="ARBA00023004"/>
    </source>
</evidence>
<evidence type="ECO:0000256" key="3">
    <source>
        <dbReference type="ARBA" id="ARBA00022485"/>
    </source>
</evidence>
<feature type="domain" description="4Fe-4S Wbl-type" evidence="14">
    <location>
        <begin position="24"/>
        <end position="88"/>
    </location>
</feature>
<comment type="cofactor">
    <cofactor evidence="12">
        <name>[4Fe-4S] cluster</name>
        <dbReference type="ChEBI" id="CHEBI:49883"/>
    </cofactor>
    <text evidence="12">Binds 1 [4Fe-4S] cluster per subunit. Following nitrosylation of the [4Fe-4S] cluster binds 1 [4Fe-8(NO)] cluster per subunit.</text>
</comment>
<comment type="PTM">
    <text evidence="12">The Fe-S cluster can be nitrosylated by nitric oxide (NO).</text>
</comment>
<dbReference type="PANTHER" id="PTHR38839:SF5">
    <property type="entry name" value="TRANSCRIPTIONAL REGULATOR WHID"/>
    <property type="match status" value="1"/>
</dbReference>
<evidence type="ECO:0000313" key="15">
    <source>
        <dbReference type="EMBL" id="MDV2474969.1"/>
    </source>
</evidence>
<feature type="region of interest" description="Disordered" evidence="13">
    <location>
        <begin position="84"/>
        <end position="104"/>
    </location>
</feature>
<feature type="binding site" evidence="12">
    <location>
        <position position="58"/>
    </location>
    <ligand>
        <name>[4Fe-4S] cluster</name>
        <dbReference type="ChEBI" id="CHEBI:49883"/>
    </ligand>
</feature>
<comment type="similarity">
    <text evidence="2 12">Belongs to the WhiB family.</text>
</comment>
<dbReference type="Pfam" id="PF02467">
    <property type="entry name" value="Whib"/>
    <property type="match status" value="1"/>
</dbReference>
<feature type="compositionally biased region" description="Basic residues" evidence="13">
    <location>
        <begin position="95"/>
        <end position="104"/>
    </location>
</feature>
<evidence type="ECO:0000256" key="9">
    <source>
        <dbReference type="ARBA" id="ARBA00023125"/>
    </source>
</evidence>